<evidence type="ECO:0000256" key="1">
    <source>
        <dbReference type="SAM" id="MobiDB-lite"/>
    </source>
</evidence>
<protein>
    <recommendedName>
        <fullName evidence="5">SPOR domain-containing protein</fullName>
    </recommendedName>
</protein>
<gene>
    <name evidence="3" type="ORF">GCM10011363_27080</name>
</gene>
<evidence type="ECO:0000313" key="3">
    <source>
        <dbReference type="EMBL" id="GGC09045.1"/>
    </source>
</evidence>
<name>A0ABQ1KWD9_9RHOB</name>
<evidence type="ECO:0000256" key="2">
    <source>
        <dbReference type="SAM" id="Phobius"/>
    </source>
</evidence>
<feature type="transmembrane region" description="Helical" evidence="2">
    <location>
        <begin position="29"/>
        <end position="49"/>
    </location>
</feature>
<feature type="region of interest" description="Disordered" evidence="1">
    <location>
        <begin position="78"/>
        <end position="97"/>
    </location>
</feature>
<keyword evidence="2" id="KW-0812">Transmembrane</keyword>
<proteinExistence type="predicted"/>
<dbReference type="EMBL" id="BMFC01000007">
    <property type="protein sequence ID" value="GGC09045.1"/>
    <property type="molecule type" value="Genomic_DNA"/>
</dbReference>
<evidence type="ECO:0008006" key="5">
    <source>
        <dbReference type="Google" id="ProtNLM"/>
    </source>
</evidence>
<reference evidence="4" key="1">
    <citation type="journal article" date="2019" name="Int. J. Syst. Evol. Microbiol.">
        <title>The Global Catalogue of Microorganisms (GCM) 10K type strain sequencing project: providing services to taxonomists for standard genome sequencing and annotation.</title>
        <authorList>
            <consortium name="The Broad Institute Genomics Platform"/>
            <consortium name="The Broad Institute Genome Sequencing Center for Infectious Disease"/>
            <person name="Wu L."/>
            <person name="Ma J."/>
        </authorList>
    </citation>
    <scope>NUCLEOTIDE SEQUENCE [LARGE SCALE GENOMIC DNA]</scope>
    <source>
        <strain evidence="4">CGMCC 1.12478</strain>
    </source>
</reference>
<comment type="caution">
    <text evidence="3">The sequence shown here is derived from an EMBL/GenBank/DDBJ whole genome shotgun (WGS) entry which is preliminary data.</text>
</comment>
<keyword evidence="2" id="KW-1133">Transmembrane helix</keyword>
<evidence type="ECO:0000313" key="4">
    <source>
        <dbReference type="Proteomes" id="UP000645462"/>
    </source>
</evidence>
<keyword evidence="2" id="KW-0472">Membrane</keyword>
<accession>A0ABQ1KWD9</accession>
<organism evidence="3 4">
    <name type="scientific">Marivita lacus</name>
    <dbReference type="NCBI Taxonomy" id="1323742"/>
    <lineage>
        <taxon>Bacteria</taxon>
        <taxon>Pseudomonadati</taxon>
        <taxon>Pseudomonadota</taxon>
        <taxon>Alphaproteobacteria</taxon>
        <taxon>Rhodobacterales</taxon>
        <taxon>Roseobacteraceae</taxon>
        <taxon>Marivita</taxon>
    </lineage>
</organism>
<keyword evidence="4" id="KW-1185">Reference proteome</keyword>
<feature type="compositionally biased region" description="Low complexity" evidence="1">
    <location>
        <begin position="78"/>
        <end position="90"/>
    </location>
</feature>
<sequence length="97" mass="9892">MKLTWKNACINMYDNQTGRDPVDRGGGSMIWFFVGGLVVAVVVVGYFVIDDGIIAKPSAPSGGNVSIDFETALGPAADAAPVAAPTDGAPEPAAPVD</sequence>
<dbReference type="Proteomes" id="UP000645462">
    <property type="component" value="Unassembled WGS sequence"/>
</dbReference>